<dbReference type="Proteomes" id="UP000243579">
    <property type="component" value="Unassembled WGS sequence"/>
</dbReference>
<dbReference type="InterPro" id="IPR036259">
    <property type="entry name" value="MFS_trans_sf"/>
</dbReference>
<reference evidence="7 8" key="1">
    <citation type="journal article" date="2014" name="Genome Biol. Evol.">
        <title>The secreted proteins of Achlya hypogyna and Thraustotheca clavata identify the ancestral oomycete secretome and reveal gene acquisitions by horizontal gene transfer.</title>
        <authorList>
            <person name="Misner I."/>
            <person name="Blouin N."/>
            <person name="Leonard G."/>
            <person name="Richards T.A."/>
            <person name="Lane C.E."/>
        </authorList>
    </citation>
    <scope>NUCLEOTIDE SEQUENCE [LARGE SCALE GENOMIC DNA]</scope>
    <source>
        <strain evidence="7 8">ATCC 48635</strain>
    </source>
</reference>
<keyword evidence="4 5" id="KW-0472">Membrane</keyword>
<dbReference type="InterPro" id="IPR020846">
    <property type="entry name" value="MFS_dom"/>
</dbReference>
<dbReference type="GO" id="GO:0016020">
    <property type="term" value="C:membrane"/>
    <property type="evidence" value="ECO:0007669"/>
    <property type="project" value="UniProtKB-SubCell"/>
</dbReference>
<comment type="subcellular location">
    <subcellularLocation>
        <location evidence="1">Membrane</location>
        <topology evidence="1">Multi-pass membrane protein</topology>
    </subcellularLocation>
</comment>
<dbReference type="Gene3D" id="1.20.1250.20">
    <property type="entry name" value="MFS general substrate transporter like domains"/>
    <property type="match status" value="1"/>
</dbReference>
<sequence length="411" mass="43486">MAGEGRTLALLHANIFVYAFSFWLTQPTLPFLLKELSADMLLFSRFQTFCSFLQLFGGPLAGRICDAFGFTPTLVLSQASAALSYALLAATASVPMLFLSQLPTVFMHAMHAAQSAMTVLCDEKMRAVSMGRLSLSYGGGMVLGSYAGGLVAEAFSNQHAAGLAAFLSASIIPITVLLLPRNITTVTEPSAPKTNSATKPSSSMNLGKILVILRDSRVLHLVVVQVLLGLAVSIYRSTFSQVLREQLQLGRQDIGLVMSLSGATSIVSNGLLLQLCTSRWSEPAVVDSAAVVMTVTFLAYGHLPVTPEGFVYVLAVVTPMTAASSIAYTLLSSQMSKAVDIADRATALGISHAVRSFCGLLAPTIGSFLFHSYTCTVLGYSCAVISVLAIVSGTLFRALYCPSSTAHPKSD</sequence>
<keyword evidence="2 5" id="KW-0812">Transmembrane</keyword>
<dbReference type="PRINTS" id="PR01035">
    <property type="entry name" value="TCRTETA"/>
</dbReference>
<evidence type="ECO:0000313" key="7">
    <source>
        <dbReference type="EMBL" id="OQR82524.1"/>
    </source>
</evidence>
<feature type="transmembrane region" description="Helical" evidence="5">
    <location>
        <begin position="309"/>
        <end position="331"/>
    </location>
</feature>
<gene>
    <name evidence="7" type="ORF">ACHHYP_15899</name>
</gene>
<comment type="caution">
    <text evidence="7">The sequence shown here is derived from an EMBL/GenBank/DDBJ whole genome shotgun (WGS) entry which is preliminary data.</text>
</comment>
<dbReference type="AlphaFoldDB" id="A0A1V9YA04"/>
<feature type="transmembrane region" description="Helical" evidence="5">
    <location>
        <begin position="7"/>
        <end position="24"/>
    </location>
</feature>
<name>A0A1V9YA04_ACHHY</name>
<dbReference type="PANTHER" id="PTHR24002">
    <property type="entry name" value="SOLUTE CARRIER FAMILY 22 MEMBER 18"/>
    <property type="match status" value="1"/>
</dbReference>
<protein>
    <recommendedName>
        <fullName evidence="6">Major facilitator superfamily (MFS) profile domain-containing protein</fullName>
    </recommendedName>
</protein>
<evidence type="ECO:0000313" key="8">
    <source>
        <dbReference type="Proteomes" id="UP000243579"/>
    </source>
</evidence>
<dbReference type="OrthoDB" id="440553at2759"/>
<evidence type="ECO:0000256" key="2">
    <source>
        <dbReference type="ARBA" id="ARBA00022692"/>
    </source>
</evidence>
<proteinExistence type="predicted"/>
<dbReference type="Pfam" id="PF07690">
    <property type="entry name" value="MFS_1"/>
    <property type="match status" value="1"/>
</dbReference>
<feature type="transmembrane region" description="Helical" evidence="5">
    <location>
        <begin position="133"/>
        <end position="152"/>
    </location>
</feature>
<evidence type="ECO:0000256" key="3">
    <source>
        <dbReference type="ARBA" id="ARBA00022989"/>
    </source>
</evidence>
<feature type="transmembrane region" description="Helical" evidence="5">
    <location>
        <begin position="285"/>
        <end position="303"/>
    </location>
</feature>
<accession>A0A1V9YA04</accession>
<feature type="transmembrane region" description="Helical" evidence="5">
    <location>
        <begin position="74"/>
        <end position="99"/>
    </location>
</feature>
<feature type="transmembrane region" description="Helical" evidence="5">
    <location>
        <begin position="158"/>
        <end position="179"/>
    </location>
</feature>
<feature type="transmembrane region" description="Helical" evidence="5">
    <location>
        <begin position="352"/>
        <end position="371"/>
    </location>
</feature>
<keyword evidence="8" id="KW-1185">Reference proteome</keyword>
<dbReference type="EMBL" id="JNBR01002437">
    <property type="protein sequence ID" value="OQR82524.1"/>
    <property type="molecule type" value="Genomic_DNA"/>
</dbReference>
<dbReference type="PROSITE" id="PS50850">
    <property type="entry name" value="MFS"/>
    <property type="match status" value="1"/>
</dbReference>
<feature type="domain" description="Major facilitator superfamily (MFS) profile" evidence="6">
    <location>
        <begin position="7"/>
        <end position="405"/>
    </location>
</feature>
<keyword evidence="3 5" id="KW-1133">Transmembrane helix</keyword>
<dbReference type="CDD" id="cd17331">
    <property type="entry name" value="MFS_SLC22A18"/>
    <property type="match status" value="1"/>
</dbReference>
<dbReference type="SUPFAM" id="SSF103473">
    <property type="entry name" value="MFS general substrate transporter"/>
    <property type="match status" value="1"/>
</dbReference>
<organism evidence="7 8">
    <name type="scientific">Achlya hypogyna</name>
    <name type="common">Oomycete</name>
    <name type="synonym">Protoachlya hypogyna</name>
    <dbReference type="NCBI Taxonomy" id="1202772"/>
    <lineage>
        <taxon>Eukaryota</taxon>
        <taxon>Sar</taxon>
        <taxon>Stramenopiles</taxon>
        <taxon>Oomycota</taxon>
        <taxon>Saprolegniomycetes</taxon>
        <taxon>Saprolegniales</taxon>
        <taxon>Achlyaceae</taxon>
        <taxon>Achlya</taxon>
    </lineage>
</organism>
<feature type="transmembrane region" description="Helical" evidence="5">
    <location>
        <begin position="255"/>
        <end position="273"/>
    </location>
</feature>
<feature type="transmembrane region" description="Helical" evidence="5">
    <location>
        <begin position="377"/>
        <end position="400"/>
    </location>
</feature>
<evidence type="ECO:0000256" key="5">
    <source>
        <dbReference type="SAM" id="Phobius"/>
    </source>
</evidence>
<dbReference type="InterPro" id="IPR011701">
    <property type="entry name" value="MFS"/>
</dbReference>
<dbReference type="GO" id="GO:0005635">
    <property type="term" value="C:nuclear envelope"/>
    <property type="evidence" value="ECO:0007669"/>
    <property type="project" value="TreeGrafter"/>
</dbReference>
<dbReference type="PANTHER" id="PTHR24002:SF3">
    <property type="entry name" value="SOLUTE CARRIER FAMILY 22 MEMBER 18"/>
    <property type="match status" value="1"/>
</dbReference>
<evidence type="ECO:0000259" key="6">
    <source>
        <dbReference type="PROSITE" id="PS50850"/>
    </source>
</evidence>
<dbReference type="InterPro" id="IPR001958">
    <property type="entry name" value="Tet-R_TetA/multi-R_MdtG-like"/>
</dbReference>
<evidence type="ECO:0000256" key="4">
    <source>
        <dbReference type="ARBA" id="ARBA00023136"/>
    </source>
</evidence>
<evidence type="ECO:0000256" key="1">
    <source>
        <dbReference type="ARBA" id="ARBA00004141"/>
    </source>
</evidence>
<feature type="transmembrane region" description="Helical" evidence="5">
    <location>
        <begin position="218"/>
        <end position="235"/>
    </location>
</feature>
<dbReference type="GO" id="GO:0022857">
    <property type="term" value="F:transmembrane transporter activity"/>
    <property type="evidence" value="ECO:0007669"/>
    <property type="project" value="InterPro"/>
</dbReference>